<comment type="caution">
    <text evidence="3">The sequence shown here is derived from an EMBL/GenBank/DDBJ whole genome shotgun (WGS) entry which is preliminary data.</text>
</comment>
<evidence type="ECO:0000313" key="3">
    <source>
        <dbReference type="EMBL" id="MCR8826167.1"/>
    </source>
</evidence>
<sequence>MADPARAPDAARLMSLLRILTDRITAMGPITLADYMSEALLHPTHGYYTTRDPLGAGGDFTTAPEISQMFGELIGLSLAQSWLDQGAPPAFTLAELGPGRGTLMADILRATARVPGFHDAMQIALIEASPKLREVQATALKDLAPQWLDSVHALPEQPLYLVANEFFDALPVHQYQRDGDRWRERMVGADGDRLHMGLGPATLQPALAHRLEDTGQDDIVEVCPGATPITDTISSRIRDHGGAALIIDYGDWRSLGDTLQAVKDHETTDPLADPGTADLTTHVDFEALTQAARCAFTRITPQGVFLERLGITQRAQALAQTLRGGPLDAHVAAHRRLTHPAEMGNLFKVLGLYPTGATPPPGLEP</sequence>
<keyword evidence="1 3" id="KW-0489">Methyltransferase</keyword>
<gene>
    <name evidence="3" type="ORF">NTA49_06415</name>
</gene>
<dbReference type="Pfam" id="PF02636">
    <property type="entry name" value="Methyltransf_28"/>
    <property type="match status" value="1"/>
</dbReference>
<dbReference type="GO" id="GO:0008168">
    <property type="term" value="F:methyltransferase activity"/>
    <property type="evidence" value="ECO:0007669"/>
    <property type="project" value="UniProtKB-KW"/>
</dbReference>
<keyword evidence="4" id="KW-1185">Reference proteome</keyword>
<dbReference type="SUPFAM" id="SSF53335">
    <property type="entry name" value="S-adenosyl-L-methionine-dependent methyltransferases"/>
    <property type="match status" value="1"/>
</dbReference>
<dbReference type="InterPro" id="IPR038375">
    <property type="entry name" value="NDUFAF7_sf"/>
</dbReference>
<dbReference type="PANTHER" id="PTHR12049:SF7">
    <property type="entry name" value="PROTEIN ARGININE METHYLTRANSFERASE NDUFAF7, MITOCHONDRIAL"/>
    <property type="match status" value="1"/>
</dbReference>
<evidence type="ECO:0000313" key="4">
    <source>
        <dbReference type="Proteomes" id="UP001165396"/>
    </source>
</evidence>
<name>A0ABT1YZ50_9RHOB</name>
<dbReference type="Proteomes" id="UP001165396">
    <property type="component" value="Unassembled WGS sequence"/>
</dbReference>
<dbReference type="EMBL" id="JANKJG010000003">
    <property type="protein sequence ID" value="MCR8826167.1"/>
    <property type="molecule type" value="Genomic_DNA"/>
</dbReference>
<dbReference type="Gene3D" id="3.40.50.12710">
    <property type="match status" value="1"/>
</dbReference>
<dbReference type="GO" id="GO:0032259">
    <property type="term" value="P:methylation"/>
    <property type="evidence" value="ECO:0007669"/>
    <property type="project" value="UniProtKB-KW"/>
</dbReference>
<evidence type="ECO:0000256" key="1">
    <source>
        <dbReference type="ARBA" id="ARBA00022603"/>
    </source>
</evidence>
<dbReference type="InterPro" id="IPR003788">
    <property type="entry name" value="NDUFAF7"/>
</dbReference>
<keyword evidence="2 3" id="KW-0808">Transferase</keyword>
<dbReference type="InterPro" id="IPR029063">
    <property type="entry name" value="SAM-dependent_MTases_sf"/>
</dbReference>
<dbReference type="EC" id="2.1.1.-" evidence="3"/>
<organism evidence="3 4">
    <name type="scientific">Pseudosulfitobacter koreensis</name>
    <dbReference type="NCBI Taxonomy" id="2968472"/>
    <lineage>
        <taxon>Bacteria</taxon>
        <taxon>Pseudomonadati</taxon>
        <taxon>Pseudomonadota</taxon>
        <taxon>Alphaproteobacteria</taxon>
        <taxon>Rhodobacterales</taxon>
        <taxon>Roseobacteraceae</taxon>
        <taxon>Pseudosulfitobacter</taxon>
    </lineage>
</organism>
<protein>
    <submittedName>
        <fullName evidence="3">SAM-dependent methyltransferase</fullName>
        <ecNumber evidence="3">2.1.1.-</ecNumber>
    </submittedName>
</protein>
<accession>A0ABT1YZ50</accession>
<dbReference type="PANTHER" id="PTHR12049">
    <property type="entry name" value="PROTEIN ARGININE METHYLTRANSFERASE NDUFAF7, MITOCHONDRIAL"/>
    <property type="match status" value="1"/>
</dbReference>
<reference evidence="3" key="1">
    <citation type="submission" date="2022-07" db="EMBL/GenBank/DDBJ databases">
        <title>Pseudosulfitobacter sp. strain AP-MA-4, whole genome sequence.</title>
        <authorList>
            <person name="Jiang Y."/>
        </authorList>
    </citation>
    <scope>NUCLEOTIDE SEQUENCE</scope>
    <source>
        <strain evidence="3">AP-MA-4</strain>
    </source>
</reference>
<proteinExistence type="predicted"/>
<evidence type="ECO:0000256" key="2">
    <source>
        <dbReference type="ARBA" id="ARBA00022679"/>
    </source>
</evidence>